<organism evidence="1 2">
    <name type="scientific">Avrilella dinanensis</name>
    <dbReference type="NCBI Taxonomy" id="2008672"/>
    <lineage>
        <taxon>Bacteria</taxon>
        <taxon>Pseudomonadati</taxon>
        <taxon>Bacteroidota</taxon>
        <taxon>Flavobacteriia</taxon>
        <taxon>Flavobacteriales</taxon>
        <taxon>Flavobacteriaceae</taxon>
        <taxon>Avrilella</taxon>
    </lineage>
</organism>
<dbReference type="EMBL" id="NIPO01000001">
    <property type="protein sequence ID" value="PJR03831.1"/>
    <property type="molecule type" value="Genomic_DNA"/>
</dbReference>
<keyword evidence="2" id="KW-1185">Reference proteome</keyword>
<evidence type="ECO:0000313" key="2">
    <source>
        <dbReference type="Proteomes" id="UP000231960"/>
    </source>
</evidence>
<evidence type="ECO:0000313" key="1">
    <source>
        <dbReference type="EMBL" id="PJR03831.1"/>
    </source>
</evidence>
<reference evidence="1 2" key="1">
    <citation type="submission" date="2017-06" db="EMBL/GenBank/DDBJ databases">
        <title>Description of Avrilella dinanensis gen. nov. sp. nov.</title>
        <authorList>
            <person name="Leyer C."/>
            <person name="Sassi M."/>
            <person name="Minet J."/>
            <person name="Kayal S."/>
            <person name="Cattoir V."/>
        </authorList>
    </citation>
    <scope>NUCLEOTIDE SEQUENCE [LARGE SCALE GENOMIC DNA]</scope>
    <source>
        <strain evidence="1 2">UR159</strain>
    </source>
</reference>
<comment type="caution">
    <text evidence="1">The sequence shown here is derived from an EMBL/GenBank/DDBJ whole genome shotgun (WGS) entry which is preliminary data.</text>
</comment>
<proteinExistence type="predicted"/>
<dbReference type="AlphaFoldDB" id="A0A2M9R4N3"/>
<gene>
    <name evidence="1" type="ORF">CDL10_04310</name>
</gene>
<sequence length="149" mass="16966">MKYFWLFILFGSMQGFSQTSLYGPTISYQSQSGSMGKIGGYYLHYSEKTNMGIKLDATANFAYFRNQFLVIPEAGLTFYPNVDLLIEPFLETEINPYTVTPKVGFSIVTILDFSFGYGFDLKTKQDLKPLQGFTFSIGINIPLNFELKY</sequence>
<dbReference type="OrthoDB" id="708993at2"/>
<dbReference type="RefSeq" id="WP_100677399.1">
    <property type="nucleotide sequence ID" value="NZ_NIPO01000001.1"/>
</dbReference>
<evidence type="ECO:0008006" key="3">
    <source>
        <dbReference type="Google" id="ProtNLM"/>
    </source>
</evidence>
<protein>
    <recommendedName>
        <fullName evidence="3">Outer membrane protein beta-barrel domain-containing protein</fullName>
    </recommendedName>
</protein>
<dbReference type="Proteomes" id="UP000231960">
    <property type="component" value="Unassembled WGS sequence"/>
</dbReference>
<accession>A0A2M9R4N3</accession>
<name>A0A2M9R4N3_9FLAO</name>